<sequence length="158" mass="17141">MMVYLYSTGVTSSDYQDAALLCLLWFLFGRASDISLLRKVNLFIGSGGIFFLRLIRAKTSEEQRLSLFPDDDFTTCPLLAIAVALATQSGPATALLNHLPEQHVVTEAFLTPAAPLIDLIDNPEAVAPLDTAAEDDKPLDDTTGISRLRESRLGSNNA</sequence>
<dbReference type="OrthoDB" id="91344at2759"/>
<reference evidence="2" key="1">
    <citation type="submission" date="2023-04" db="EMBL/GenBank/DDBJ databases">
        <title>Phytophthora lilii NBRC 32176.</title>
        <authorList>
            <person name="Ichikawa N."/>
            <person name="Sato H."/>
            <person name="Tonouchi N."/>
        </authorList>
    </citation>
    <scope>NUCLEOTIDE SEQUENCE</scope>
    <source>
        <strain evidence="2">NBRC 32176</strain>
    </source>
</reference>
<proteinExistence type="predicted"/>
<dbReference type="InterPro" id="IPR013762">
    <property type="entry name" value="Integrase-like_cat_sf"/>
</dbReference>
<protein>
    <submittedName>
        <fullName evidence="2">Unnamed protein product</fullName>
    </submittedName>
</protein>
<organism evidence="2 3">
    <name type="scientific">Phytophthora lilii</name>
    <dbReference type="NCBI Taxonomy" id="2077276"/>
    <lineage>
        <taxon>Eukaryota</taxon>
        <taxon>Sar</taxon>
        <taxon>Stramenopiles</taxon>
        <taxon>Oomycota</taxon>
        <taxon>Peronosporomycetes</taxon>
        <taxon>Peronosporales</taxon>
        <taxon>Peronosporaceae</taxon>
        <taxon>Phytophthora</taxon>
    </lineage>
</organism>
<name>A0A9W6TN82_9STRA</name>
<gene>
    <name evidence="2" type="ORF">Plil01_000707800</name>
</gene>
<dbReference type="Gene3D" id="1.10.443.10">
    <property type="entry name" value="Intergrase catalytic core"/>
    <property type="match status" value="1"/>
</dbReference>
<dbReference type="GO" id="GO:0006310">
    <property type="term" value="P:DNA recombination"/>
    <property type="evidence" value="ECO:0007669"/>
    <property type="project" value="InterPro"/>
</dbReference>
<dbReference type="GO" id="GO:0003677">
    <property type="term" value="F:DNA binding"/>
    <property type="evidence" value="ECO:0007669"/>
    <property type="project" value="InterPro"/>
</dbReference>
<accession>A0A9W6TN82</accession>
<dbReference type="GO" id="GO:0015074">
    <property type="term" value="P:DNA integration"/>
    <property type="evidence" value="ECO:0007669"/>
    <property type="project" value="InterPro"/>
</dbReference>
<keyword evidence="3" id="KW-1185">Reference proteome</keyword>
<feature type="region of interest" description="Disordered" evidence="1">
    <location>
        <begin position="130"/>
        <end position="158"/>
    </location>
</feature>
<evidence type="ECO:0000313" key="3">
    <source>
        <dbReference type="Proteomes" id="UP001165083"/>
    </source>
</evidence>
<comment type="caution">
    <text evidence="2">The sequence shown here is derived from an EMBL/GenBank/DDBJ whole genome shotgun (WGS) entry which is preliminary data.</text>
</comment>
<evidence type="ECO:0000313" key="2">
    <source>
        <dbReference type="EMBL" id="GMF18775.1"/>
    </source>
</evidence>
<dbReference type="Proteomes" id="UP001165083">
    <property type="component" value="Unassembled WGS sequence"/>
</dbReference>
<dbReference type="EMBL" id="BSXW01000326">
    <property type="protein sequence ID" value="GMF18775.1"/>
    <property type="molecule type" value="Genomic_DNA"/>
</dbReference>
<dbReference type="AlphaFoldDB" id="A0A9W6TN82"/>
<evidence type="ECO:0000256" key="1">
    <source>
        <dbReference type="SAM" id="MobiDB-lite"/>
    </source>
</evidence>